<dbReference type="RefSeq" id="WP_307044633.1">
    <property type="nucleotide sequence ID" value="NZ_JAUSYY010000001.1"/>
</dbReference>
<dbReference type="Proteomes" id="UP001239083">
    <property type="component" value="Unassembled WGS sequence"/>
</dbReference>
<keyword evidence="2" id="KW-1185">Reference proteome</keyword>
<organism evidence="1 2">
    <name type="scientific">Agromyces ramosus</name>
    <dbReference type="NCBI Taxonomy" id="33879"/>
    <lineage>
        <taxon>Bacteria</taxon>
        <taxon>Bacillati</taxon>
        <taxon>Actinomycetota</taxon>
        <taxon>Actinomycetes</taxon>
        <taxon>Micrococcales</taxon>
        <taxon>Microbacteriaceae</taxon>
        <taxon>Agromyces</taxon>
    </lineage>
</organism>
<gene>
    <name evidence="1" type="ORF">QFZ26_003606</name>
</gene>
<reference evidence="1 2" key="1">
    <citation type="submission" date="2023-07" db="EMBL/GenBank/DDBJ databases">
        <title>Comparative genomics of wheat-associated soil bacteria to identify genetic determinants of phenazine resistance.</title>
        <authorList>
            <person name="Mouncey N."/>
        </authorList>
    </citation>
    <scope>NUCLEOTIDE SEQUENCE [LARGE SCALE GENOMIC DNA]</scope>
    <source>
        <strain evidence="1 2">V3I3</strain>
    </source>
</reference>
<evidence type="ECO:0000313" key="2">
    <source>
        <dbReference type="Proteomes" id="UP001239083"/>
    </source>
</evidence>
<accession>A0ABU0RFP9</accession>
<name>A0ABU0RFP9_9MICO</name>
<dbReference type="EMBL" id="JAUSYY010000001">
    <property type="protein sequence ID" value="MDQ0896051.1"/>
    <property type="molecule type" value="Genomic_DNA"/>
</dbReference>
<sequence length="212" mass="23999">MRSSVPIPGEPWPHDMVITVDDDLGSLVELLWIREAWGLKPLGDDLPPLLVNPPQLGTNEDEEFDAEAWQAGWPDLWVAALRHAGEIRDPGLFAAVHKTADNSAERAQLIARLTGPSWRDRFDGAALDERYQVWAAARFRERVQRPLVSFEDRPERQSLDALITAWRRGLTKIVTIPCRGEFTRVIGAHSLLVTEETRNDVEMFSAALLQFR</sequence>
<comment type="caution">
    <text evidence="1">The sequence shown here is derived from an EMBL/GenBank/DDBJ whole genome shotgun (WGS) entry which is preliminary data.</text>
</comment>
<proteinExistence type="predicted"/>
<protein>
    <submittedName>
        <fullName evidence="1">Uncharacterized protein</fullName>
    </submittedName>
</protein>
<evidence type="ECO:0000313" key="1">
    <source>
        <dbReference type="EMBL" id="MDQ0896051.1"/>
    </source>
</evidence>